<evidence type="ECO:0000256" key="2">
    <source>
        <dbReference type="ARBA" id="ARBA00022691"/>
    </source>
</evidence>
<proteinExistence type="predicted"/>
<evidence type="ECO:0008006" key="5">
    <source>
        <dbReference type="Google" id="ProtNLM"/>
    </source>
</evidence>
<dbReference type="OrthoDB" id="2094832at2759"/>
<evidence type="ECO:0000313" key="4">
    <source>
        <dbReference type="Proteomes" id="UP000800035"/>
    </source>
</evidence>
<evidence type="ECO:0000313" key="3">
    <source>
        <dbReference type="EMBL" id="KAF1962140.1"/>
    </source>
</evidence>
<protein>
    <recommendedName>
        <fullName evidence="5">Methyltransferase domain-containing protein</fullName>
    </recommendedName>
</protein>
<gene>
    <name evidence="3" type="ORF">CC80DRAFT_487676</name>
</gene>
<dbReference type="InterPro" id="IPR051654">
    <property type="entry name" value="Meroterpenoid_MTases"/>
</dbReference>
<accession>A0A6A5UCV8</accession>
<name>A0A6A5UCV8_9PLEO</name>
<keyword evidence="2" id="KW-0949">S-adenosyl-L-methionine</keyword>
<reference evidence="3" key="1">
    <citation type="journal article" date="2020" name="Stud. Mycol.">
        <title>101 Dothideomycetes genomes: a test case for predicting lifestyles and emergence of pathogens.</title>
        <authorList>
            <person name="Haridas S."/>
            <person name="Albert R."/>
            <person name="Binder M."/>
            <person name="Bloem J."/>
            <person name="Labutti K."/>
            <person name="Salamov A."/>
            <person name="Andreopoulos B."/>
            <person name="Baker S."/>
            <person name="Barry K."/>
            <person name="Bills G."/>
            <person name="Bluhm B."/>
            <person name="Cannon C."/>
            <person name="Castanera R."/>
            <person name="Culley D."/>
            <person name="Daum C."/>
            <person name="Ezra D."/>
            <person name="Gonzalez J."/>
            <person name="Henrissat B."/>
            <person name="Kuo A."/>
            <person name="Liang C."/>
            <person name="Lipzen A."/>
            <person name="Lutzoni F."/>
            <person name="Magnuson J."/>
            <person name="Mondo S."/>
            <person name="Nolan M."/>
            <person name="Ohm R."/>
            <person name="Pangilinan J."/>
            <person name="Park H.-J."/>
            <person name="Ramirez L."/>
            <person name="Alfaro M."/>
            <person name="Sun H."/>
            <person name="Tritt A."/>
            <person name="Yoshinaga Y."/>
            <person name="Zwiers L.-H."/>
            <person name="Turgeon B."/>
            <person name="Goodwin S."/>
            <person name="Spatafora J."/>
            <person name="Crous P."/>
            <person name="Grigoriev I."/>
        </authorList>
    </citation>
    <scope>NUCLEOTIDE SEQUENCE</scope>
    <source>
        <strain evidence="3">CBS 675.92</strain>
    </source>
</reference>
<dbReference type="Proteomes" id="UP000800035">
    <property type="component" value="Unassembled WGS sequence"/>
</dbReference>
<dbReference type="EMBL" id="ML976979">
    <property type="protein sequence ID" value="KAF1962140.1"/>
    <property type="molecule type" value="Genomic_DNA"/>
</dbReference>
<organism evidence="3 4">
    <name type="scientific">Byssothecium circinans</name>
    <dbReference type="NCBI Taxonomy" id="147558"/>
    <lineage>
        <taxon>Eukaryota</taxon>
        <taxon>Fungi</taxon>
        <taxon>Dikarya</taxon>
        <taxon>Ascomycota</taxon>
        <taxon>Pezizomycotina</taxon>
        <taxon>Dothideomycetes</taxon>
        <taxon>Pleosporomycetidae</taxon>
        <taxon>Pleosporales</taxon>
        <taxon>Massarineae</taxon>
        <taxon>Massarinaceae</taxon>
        <taxon>Byssothecium</taxon>
    </lineage>
</organism>
<dbReference type="PANTHER" id="PTHR35897">
    <property type="entry name" value="METHYLTRANSFERASE AUSD"/>
    <property type="match status" value="1"/>
</dbReference>
<sequence length="155" mass="17229">MNYSKLPSEKIPSHIKKIRDEAFKIHPCPCLAAFAFLDLMVTDSPHYATILQRLKSGETYLDLGCCVGQDIRKLVYDGAPSENTYGCDLESGFLDMGYDFFLDKTELKTTFIAARVAINQSGDQSGPNFRQIDPINQFNLSPVQILPQSGLGPFS</sequence>
<keyword evidence="1" id="KW-0808">Transferase</keyword>
<dbReference type="PANTHER" id="PTHR35897:SF1">
    <property type="entry name" value="METHYLTRANSFERASE AUSD"/>
    <property type="match status" value="1"/>
</dbReference>
<dbReference type="AlphaFoldDB" id="A0A6A5UCV8"/>
<dbReference type="GO" id="GO:0016740">
    <property type="term" value="F:transferase activity"/>
    <property type="evidence" value="ECO:0007669"/>
    <property type="project" value="UniProtKB-KW"/>
</dbReference>
<evidence type="ECO:0000256" key="1">
    <source>
        <dbReference type="ARBA" id="ARBA00022679"/>
    </source>
</evidence>
<keyword evidence="4" id="KW-1185">Reference proteome</keyword>